<proteinExistence type="predicted"/>
<reference evidence="1 2" key="1">
    <citation type="submission" date="2018-03" db="EMBL/GenBank/DDBJ databases">
        <authorList>
            <person name="Guldener U."/>
        </authorList>
    </citation>
    <scope>NUCLEOTIDE SEQUENCE [LARGE SCALE GENOMIC DNA]</scope>
    <source>
        <strain evidence="1 2">DAOM196992</strain>
    </source>
</reference>
<gene>
    <name evidence="1" type="ORF">PSFLO_03000</name>
</gene>
<dbReference type="EMBL" id="OOIP01000007">
    <property type="protein sequence ID" value="SPO37525.1"/>
    <property type="molecule type" value="Genomic_DNA"/>
</dbReference>
<sequence length="171" mass="19160">MAASGQGNINVHANGRATVKVKDKYVRYYQNKAATRGRAVITPINNYRIKRDKNGNKEITAHVLINPNDYMALNGINIYVDKKGYAPHHKGGNHSLHQWLIGKQPGKFIHHKDANKLNNTCVNLVHVTQQNAKVHVEEFDKVGQVLWQNEECLIVALELAPLLPSCLALLI</sequence>
<accession>A0A5C3F0B6</accession>
<evidence type="ECO:0000313" key="1">
    <source>
        <dbReference type="EMBL" id="SPO37525.1"/>
    </source>
</evidence>
<dbReference type="AlphaFoldDB" id="A0A5C3F0B6"/>
<protein>
    <submittedName>
        <fullName evidence="1">Uncharacterized protein</fullName>
    </submittedName>
</protein>
<keyword evidence="2" id="KW-1185">Reference proteome</keyword>
<organism evidence="1 2">
    <name type="scientific">Pseudozyma flocculosa</name>
    <dbReference type="NCBI Taxonomy" id="84751"/>
    <lineage>
        <taxon>Eukaryota</taxon>
        <taxon>Fungi</taxon>
        <taxon>Dikarya</taxon>
        <taxon>Basidiomycota</taxon>
        <taxon>Ustilaginomycotina</taxon>
        <taxon>Ustilaginomycetes</taxon>
        <taxon>Ustilaginales</taxon>
        <taxon>Ustilaginaceae</taxon>
        <taxon>Pseudozyma</taxon>
    </lineage>
</organism>
<name>A0A5C3F0B6_9BASI</name>
<evidence type="ECO:0000313" key="2">
    <source>
        <dbReference type="Proteomes" id="UP000323386"/>
    </source>
</evidence>
<dbReference type="Proteomes" id="UP000323386">
    <property type="component" value="Unassembled WGS sequence"/>
</dbReference>